<accession>A0A6J5MDA3</accession>
<protein>
    <submittedName>
        <fullName evidence="2">Homeodomain-like domain containing protein</fullName>
    </submittedName>
</protein>
<dbReference type="InterPro" id="IPR000792">
    <property type="entry name" value="Tscrpt_reg_LuxR_C"/>
</dbReference>
<dbReference type="InterPro" id="IPR036388">
    <property type="entry name" value="WH-like_DNA-bd_sf"/>
</dbReference>
<evidence type="ECO:0000259" key="1">
    <source>
        <dbReference type="PROSITE" id="PS50043"/>
    </source>
</evidence>
<sequence length="70" mass="8158">MRQARLTNLKIILVLSARGYSYAEIAKFLNCKTRAIQNIILKAYQQTETNNLTELLVWALRENLFTLEDI</sequence>
<dbReference type="InterPro" id="IPR016032">
    <property type="entry name" value="Sig_transdc_resp-reg_C-effctor"/>
</dbReference>
<reference evidence="2" key="1">
    <citation type="submission" date="2020-04" db="EMBL/GenBank/DDBJ databases">
        <authorList>
            <person name="Chiriac C."/>
            <person name="Salcher M."/>
            <person name="Ghai R."/>
            <person name="Kavagutti S V."/>
        </authorList>
    </citation>
    <scope>NUCLEOTIDE SEQUENCE</scope>
</reference>
<keyword evidence="2" id="KW-0238">DNA-binding</keyword>
<dbReference type="GO" id="GO:0003677">
    <property type="term" value="F:DNA binding"/>
    <property type="evidence" value="ECO:0007669"/>
    <property type="project" value="UniProtKB-KW"/>
</dbReference>
<name>A0A6J5MDA3_9CAUD</name>
<dbReference type="SMART" id="SM00421">
    <property type="entry name" value="HTH_LUXR"/>
    <property type="match status" value="1"/>
</dbReference>
<dbReference type="GO" id="GO:0006355">
    <property type="term" value="P:regulation of DNA-templated transcription"/>
    <property type="evidence" value="ECO:0007669"/>
    <property type="project" value="InterPro"/>
</dbReference>
<dbReference type="Gene3D" id="1.10.10.10">
    <property type="entry name" value="Winged helix-like DNA-binding domain superfamily/Winged helix DNA-binding domain"/>
    <property type="match status" value="1"/>
</dbReference>
<dbReference type="EMBL" id="LR796427">
    <property type="protein sequence ID" value="CAB4144564.1"/>
    <property type="molecule type" value="Genomic_DNA"/>
</dbReference>
<keyword evidence="2" id="KW-0371">Homeobox</keyword>
<gene>
    <name evidence="2" type="ORF">UFOVP455_50</name>
</gene>
<feature type="domain" description="HTH luxR-type" evidence="1">
    <location>
        <begin position="1"/>
        <end position="63"/>
    </location>
</feature>
<dbReference type="SUPFAM" id="SSF46894">
    <property type="entry name" value="C-terminal effector domain of the bipartite response regulators"/>
    <property type="match status" value="1"/>
</dbReference>
<dbReference type="PROSITE" id="PS50043">
    <property type="entry name" value="HTH_LUXR_2"/>
    <property type="match status" value="1"/>
</dbReference>
<evidence type="ECO:0000313" key="2">
    <source>
        <dbReference type="EMBL" id="CAB4144564.1"/>
    </source>
</evidence>
<dbReference type="Pfam" id="PF13384">
    <property type="entry name" value="HTH_23"/>
    <property type="match status" value="1"/>
</dbReference>
<organism evidence="2">
    <name type="scientific">uncultured Caudovirales phage</name>
    <dbReference type="NCBI Taxonomy" id="2100421"/>
    <lineage>
        <taxon>Viruses</taxon>
        <taxon>Duplodnaviria</taxon>
        <taxon>Heunggongvirae</taxon>
        <taxon>Uroviricota</taxon>
        <taxon>Caudoviricetes</taxon>
        <taxon>Peduoviridae</taxon>
        <taxon>Maltschvirus</taxon>
        <taxon>Maltschvirus maltsch</taxon>
    </lineage>
</organism>
<proteinExistence type="predicted"/>